<accession>R7UZB2</accession>
<dbReference type="HOGENOM" id="CLU_757033_0_0_1"/>
<name>R7UZB2_CAPTE</name>
<gene>
    <name evidence="1" type="ORF">CAPTEDRAFT_217036</name>
</gene>
<dbReference type="EMBL" id="AMQN01006618">
    <property type="status" value="NOT_ANNOTATED_CDS"/>
    <property type="molecule type" value="Genomic_DNA"/>
</dbReference>
<reference evidence="2" key="3">
    <citation type="submission" date="2015-06" db="UniProtKB">
        <authorList>
            <consortium name="EnsemblMetazoa"/>
        </authorList>
    </citation>
    <scope>IDENTIFICATION</scope>
</reference>
<reference evidence="1 3" key="2">
    <citation type="journal article" date="2013" name="Nature">
        <title>Insights into bilaterian evolution from three spiralian genomes.</title>
        <authorList>
            <person name="Simakov O."/>
            <person name="Marletaz F."/>
            <person name="Cho S.J."/>
            <person name="Edsinger-Gonzales E."/>
            <person name="Havlak P."/>
            <person name="Hellsten U."/>
            <person name="Kuo D.H."/>
            <person name="Larsson T."/>
            <person name="Lv J."/>
            <person name="Arendt D."/>
            <person name="Savage R."/>
            <person name="Osoegawa K."/>
            <person name="de Jong P."/>
            <person name="Grimwood J."/>
            <person name="Chapman J.A."/>
            <person name="Shapiro H."/>
            <person name="Aerts A."/>
            <person name="Otillar R.P."/>
            <person name="Terry A.Y."/>
            <person name="Boore J.L."/>
            <person name="Grigoriev I.V."/>
            <person name="Lindberg D.R."/>
            <person name="Seaver E.C."/>
            <person name="Weisblat D.A."/>
            <person name="Putnam N.H."/>
            <person name="Rokhsar D.S."/>
        </authorList>
    </citation>
    <scope>NUCLEOTIDE SEQUENCE</scope>
    <source>
        <strain evidence="1 3">I ESC-2004</strain>
    </source>
</reference>
<reference evidence="3" key="1">
    <citation type="submission" date="2012-12" db="EMBL/GenBank/DDBJ databases">
        <authorList>
            <person name="Hellsten U."/>
            <person name="Grimwood J."/>
            <person name="Chapman J.A."/>
            <person name="Shapiro H."/>
            <person name="Aerts A."/>
            <person name="Otillar R.P."/>
            <person name="Terry A.Y."/>
            <person name="Boore J.L."/>
            <person name="Simakov O."/>
            <person name="Marletaz F."/>
            <person name="Cho S.-J."/>
            <person name="Edsinger-Gonzales E."/>
            <person name="Havlak P."/>
            <person name="Kuo D.-H."/>
            <person name="Larsson T."/>
            <person name="Lv J."/>
            <person name="Arendt D."/>
            <person name="Savage R."/>
            <person name="Osoegawa K."/>
            <person name="de Jong P."/>
            <person name="Lindberg D.R."/>
            <person name="Seaver E.C."/>
            <person name="Weisblat D.A."/>
            <person name="Putnam N.H."/>
            <person name="Grigoriev I.V."/>
            <person name="Rokhsar D.S."/>
        </authorList>
    </citation>
    <scope>NUCLEOTIDE SEQUENCE</scope>
    <source>
        <strain evidence="3">I ESC-2004</strain>
    </source>
</reference>
<evidence type="ECO:0000313" key="3">
    <source>
        <dbReference type="Proteomes" id="UP000014760"/>
    </source>
</evidence>
<dbReference type="Proteomes" id="UP000014760">
    <property type="component" value="Unassembled WGS sequence"/>
</dbReference>
<proteinExistence type="predicted"/>
<evidence type="ECO:0000313" key="1">
    <source>
        <dbReference type="EMBL" id="ELU08761.1"/>
    </source>
</evidence>
<dbReference type="EnsemblMetazoa" id="CapteT217036">
    <property type="protein sequence ID" value="CapteP217036"/>
    <property type="gene ID" value="CapteG217036"/>
</dbReference>
<protein>
    <submittedName>
        <fullName evidence="1 2">Uncharacterized protein</fullName>
    </submittedName>
</protein>
<organism evidence="1">
    <name type="scientific">Capitella teleta</name>
    <name type="common">Polychaete worm</name>
    <dbReference type="NCBI Taxonomy" id="283909"/>
    <lineage>
        <taxon>Eukaryota</taxon>
        <taxon>Metazoa</taxon>
        <taxon>Spiralia</taxon>
        <taxon>Lophotrochozoa</taxon>
        <taxon>Annelida</taxon>
        <taxon>Polychaeta</taxon>
        <taxon>Sedentaria</taxon>
        <taxon>Scolecida</taxon>
        <taxon>Capitellidae</taxon>
        <taxon>Capitella</taxon>
    </lineage>
</organism>
<keyword evidence="3" id="KW-1185">Reference proteome</keyword>
<dbReference type="AlphaFoldDB" id="R7UZB2"/>
<sequence length="366" mass="42082">MATAYNAQALTKTFKICACISSLYLTQPIESKTFLHLEKLEIFKGHIEIKLTGDVDETKESTKDDGGNLQLDLLKHDSGEKSAEDFGSINLFNHVTKERTTTQSPKTPSEQECVQSYTEASDLRDANLTTLYRKCHGDGFPWCSTLCSGREFLPDTEHFAIAGSGRDFLETKTDVLKRVVKDLKAAVELAINETESSMKHSRDSSHKKHQRRCLRRKMKPSFFFDMEPASSLTWMAIDNDELYITQENNTGLQHIIESVQTAYIAVDYIKKEHELKDKIYRSLSRREEWSSRARGMQTVLRTLQHLQFQWTDGCDQSTCLDPTSALPESFRPRHNRRSRIICRDLLVSWNVDFLLHNLKQSLQHIL</sequence>
<evidence type="ECO:0000313" key="2">
    <source>
        <dbReference type="EnsemblMetazoa" id="CapteP217036"/>
    </source>
</evidence>
<dbReference type="EMBL" id="KB298780">
    <property type="protein sequence ID" value="ELU08761.1"/>
    <property type="molecule type" value="Genomic_DNA"/>
</dbReference>